<dbReference type="PANTHER" id="PTHR21597:SF0">
    <property type="entry name" value="THO COMPLEX SUBUNIT 2"/>
    <property type="match status" value="1"/>
</dbReference>
<feature type="region of interest" description="Disordered" evidence="5">
    <location>
        <begin position="1"/>
        <end position="130"/>
    </location>
</feature>
<keyword evidence="10" id="KW-1185">Reference proteome</keyword>
<feature type="domain" description="THO complex subunitTHOC2 C-terminal" evidence="6">
    <location>
        <begin position="1213"/>
        <end position="1542"/>
    </location>
</feature>
<feature type="compositionally biased region" description="Basic and acidic residues" evidence="5">
    <location>
        <begin position="1833"/>
        <end position="1849"/>
    </location>
</feature>
<feature type="compositionally biased region" description="Low complexity" evidence="5">
    <location>
        <begin position="2146"/>
        <end position="2156"/>
    </location>
</feature>
<dbReference type="InterPro" id="IPR021726">
    <property type="entry name" value="THO_THOC2_N"/>
</dbReference>
<keyword evidence="4" id="KW-0539">Nucleus</keyword>
<organism evidence="9 10">
    <name type="scientific">Clonostachys rhizophaga</name>
    <dbReference type="NCBI Taxonomy" id="160324"/>
    <lineage>
        <taxon>Eukaryota</taxon>
        <taxon>Fungi</taxon>
        <taxon>Dikarya</taxon>
        <taxon>Ascomycota</taxon>
        <taxon>Pezizomycotina</taxon>
        <taxon>Sordariomycetes</taxon>
        <taxon>Hypocreomycetidae</taxon>
        <taxon>Hypocreales</taxon>
        <taxon>Bionectriaceae</taxon>
        <taxon>Clonostachys</taxon>
    </lineage>
</organism>
<protein>
    <recommendedName>
        <fullName evidence="3">THO complex subunit 2</fullName>
    </recommendedName>
</protein>
<gene>
    <name evidence="9" type="ORF">CRHIZ90672A_00017919</name>
</gene>
<feature type="region of interest" description="Disordered" evidence="5">
    <location>
        <begin position="1134"/>
        <end position="1190"/>
    </location>
</feature>
<feature type="compositionally biased region" description="Pro residues" evidence="5">
    <location>
        <begin position="97"/>
        <end position="107"/>
    </location>
</feature>
<feature type="compositionally biased region" description="Low complexity" evidence="5">
    <location>
        <begin position="2006"/>
        <end position="2021"/>
    </location>
</feature>
<feature type="compositionally biased region" description="Basic and acidic residues" evidence="5">
    <location>
        <begin position="1171"/>
        <end position="1188"/>
    </location>
</feature>
<feature type="compositionally biased region" description="Basic and acidic residues" evidence="5">
    <location>
        <begin position="1705"/>
        <end position="1806"/>
    </location>
</feature>
<comment type="similarity">
    <text evidence="2">Belongs to the THOC2 family.</text>
</comment>
<reference evidence="9" key="1">
    <citation type="submission" date="2021-10" db="EMBL/GenBank/DDBJ databases">
        <authorList>
            <person name="Piombo E."/>
        </authorList>
    </citation>
    <scope>NUCLEOTIDE SEQUENCE</scope>
</reference>
<dbReference type="OrthoDB" id="29024at2759"/>
<feature type="compositionally biased region" description="Polar residues" evidence="5">
    <location>
        <begin position="119"/>
        <end position="130"/>
    </location>
</feature>
<dbReference type="Pfam" id="PF11262">
    <property type="entry name" value="Tho2"/>
    <property type="match status" value="1"/>
</dbReference>
<feature type="compositionally biased region" description="Low complexity" evidence="5">
    <location>
        <begin position="2191"/>
        <end position="2201"/>
    </location>
</feature>
<dbReference type="GO" id="GO:0000445">
    <property type="term" value="C:THO complex part of transcription export complex"/>
    <property type="evidence" value="ECO:0007669"/>
    <property type="project" value="TreeGrafter"/>
</dbReference>
<feature type="compositionally biased region" description="Basic and acidic residues" evidence="5">
    <location>
        <begin position="1915"/>
        <end position="1971"/>
    </location>
</feature>
<feature type="compositionally biased region" description="Pro residues" evidence="5">
    <location>
        <begin position="2111"/>
        <end position="2126"/>
    </location>
</feature>
<dbReference type="InterPro" id="IPR040007">
    <property type="entry name" value="Tho2"/>
</dbReference>
<evidence type="ECO:0000259" key="7">
    <source>
        <dbReference type="Pfam" id="PF11732"/>
    </source>
</evidence>
<feature type="compositionally biased region" description="Basic and acidic residues" evidence="5">
    <location>
        <begin position="2244"/>
        <end position="2313"/>
    </location>
</feature>
<evidence type="ECO:0000259" key="6">
    <source>
        <dbReference type="Pfam" id="PF11262"/>
    </source>
</evidence>
<evidence type="ECO:0000256" key="5">
    <source>
        <dbReference type="SAM" id="MobiDB-lite"/>
    </source>
</evidence>
<dbReference type="Proteomes" id="UP000696573">
    <property type="component" value="Unassembled WGS sequence"/>
</dbReference>
<feature type="compositionally biased region" description="Basic and acidic residues" evidence="5">
    <location>
        <begin position="1883"/>
        <end position="1907"/>
    </location>
</feature>
<feature type="compositionally biased region" description="Polar residues" evidence="5">
    <location>
        <begin position="1627"/>
        <end position="1640"/>
    </location>
</feature>
<sequence>MPPKRKRSGAPDGGRPSPHRPGDTGLGQHDREDNGGRSRGRGNQRGGFNNRRDSSQHSHRGSRNQSQNGSPVMARSTLPLQAVSPTMGRSNSASQSMPPPPTSPPPSLSLGQPVMKTPTPATESTADPNASKLSAVEYRYNTLTDEILREWTERGRTEVIEHGCQSREDEDITELSSVFQEFIHSVITGRLDPTDAGACVKEILGEQPSEESADGDSFANHSLFLDSLSIILEIGANEYQPSLADFLKATGIPVSLMRQVLEGPVLTQLGLVRTIFQRTLVRHTTNLLYRQSNFNLLREETEGYSKLITELYTTSDVLPVDMAVQTFEKIKGLIGTFDLDVGRVLDVTLDVAAAVLVKQFRFFVKLLRVSSWWPRSHLKASDTGFIGGLPTWATPGYPDWNTTEEDEAKNAQSRLARDIAFWDRAREVQLQAFFELGGRRPSPSSERDLATTNGDGGEEAVLDSQMEWLKATKTMPPVGNRVAAQLLGFKLLFYYSDTRDPSDVLPANLLYLAALLIKIGFISLADLWPHLSPADDNMDKVRDQKLKEMEEKERKVRGGGQMNALLMAGALPQDDDGPPSAPARRDAKRPEAEPKPDVKKANDPKSDDPHEQKVTLLTQLLTIGAIPEALFILGRFPWIPEAVPDVIDGIHRILHVSLEKVYSDSCPIKAIPTDCPTKRVPDTDQNGVPKGTVKLTSLTTKKILRWPTPDKNDHNETQDYHYYWDEWTDNVPVCQSVDDVFTLCDTFLNLSGVNIGKDEALLSKLATIGSKSLHDDSSENNLNRWHSLLRRLLVPALSHTKANGSAVNAVWALLKHYPIQTRYSIYSEWFEGQVSRIPAMQKAFARAKSETQATMKRVSLTNLGEMAKRLAKTSLSSPGIVFRVAFEQLESYPNLIEAFVECAKYFTELSQEVLVWSLVNSLGKSRSRTQADHALTTSKWLSALSRFTGKVFRRYATLSPTPVLQYMNKQLSQGNSTDLIILKELISSMGGIVDTADFTDYQILSMAGGEVLRRYTLIRGQDRRFDNVRSSHRLAKALTESKLAGLVLVNLAQFRQAAIFQVPEDEAHIKYLSSLIDDTHQILIQYLDFLWTNLDATAYEAAVPLIPQLMNSFGLDASLSFLIGRASFSSKMFPPVPRKSAEGKAIEKGSEVDKDGDAKMAEPTGTSKQDSSSKEKDKAAMEEEKRIADSAQIQAMLQPTVEAARENLSTDVWEKFTPELYVTFWALQLGDIFCPDKSYKAEITRVKNEELALSRDRSSMNHKNQERKYEKRKELMNLSIDLQEEQNARIQRRTRFRWYLTRQFQTSFPEPRPTAESIADLLLEQCFLPRLVLSPADAEYTYRFIKSLHEWNAPGFKLMALYDRLFNANRLRSIIFSCTVREADQLGRFLKLILEDLSRWHKNDPIPGDRDRQRLGAYEKEGKGQGDQAHLGFALTVDDNGKPETFVEHAEFQGHLFRWHKNLNTALKSCLGGTEWMHIRNAITVLKCVLDFFPAIDFMATQFSSQLQKITKQEAASKTATEGEEAHRVDLSVAAQGALSELQKRKPKWIMVQAFRPNSVSSQPKSECNKPETNLSKVGGAQADGDRSSLRPTATEFKPNTPSASVQQTTAEAEDGEVQDGKPKSRVVSSSNNETASNDSLPPKPSGPSRDTSRREATPSAPAPRAPAPKNDPRANLPNHPPPSLPSRPDVPIPGHYSERYNQSRTHDRRETRDTRDTRESWNSREPRESRDPRDVREPKEHHDPRNNWPKDVEFHDRGREHTDRRQHDGRESHRPEIPSRNGPERDRPPRESRGAKNQEEPKKDPVAPSKTDSSSTSQEPAMNPERAALFRQENKEWTPRRQEAEQPARNRRQPQGEAALDNVNPERAALIGDKADGTPSRQPREEGRERAARGHSDRHAPRHGHDNPPPPTEPAHEERPVRPFPQDHRGPSGRDPRDRSPHPSSYRGERPLDRPGGDRGANEKSRDASGFHRPGSRGQEHEHRGPAFEEPNYGRLNPVEAVNDAPSGPRGRGRSAARGGHPNAGLPPSRPDNRYSHDTPERHPPTGPSSSGRPNRRGYDSHGPPQTPSNGSMHNDRMRNFSAGPEMGSPATGVHPDRLAQMGPGSNSHPTPPPPPPPPPGGPPPHGRHSMGSNMTPDRSRSDQRSSNNINNNMNVTPMSEGGERSRGGSRRQLAGINNMLQASKPEPTRSSSSRGSRPRQMLGNSDVQVLTGGSPAATPTQERPDPVRHESSHKAPTNGDEAAPREEHDRSRRDRESRSDRPSRSSRRSSRDRDHERSATRDKDSKEHREYRERRSGAGQESNREERESRRPARVASGKDFMPPPSGGREVMGPRESRHRGDGSASRGPPREGGGSRPDERRESSGRKRRGDDGAGSMGNDREKRPRR</sequence>
<accession>A0A9N9YGG7</accession>
<feature type="region of interest" description="Disordered" evidence="5">
    <location>
        <begin position="1559"/>
        <end position="2390"/>
    </location>
</feature>
<feature type="region of interest" description="Disordered" evidence="5">
    <location>
        <begin position="570"/>
        <end position="611"/>
    </location>
</feature>
<dbReference type="EMBL" id="CABFNQ020000482">
    <property type="protein sequence ID" value="CAH0016641.1"/>
    <property type="molecule type" value="Genomic_DNA"/>
</dbReference>
<feature type="region of interest" description="Disordered" evidence="5">
    <location>
        <begin position="437"/>
        <end position="457"/>
    </location>
</feature>
<feature type="compositionally biased region" description="Basic and acidic residues" evidence="5">
    <location>
        <begin position="1979"/>
        <end position="1988"/>
    </location>
</feature>
<dbReference type="Pfam" id="PF16134">
    <property type="entry name" value="THOC2_N"/>
    <property type="match status" value="1"/>
</dbReference>
<evidence type="ECO:0000313" key="10">
    <source>
        <dbReference type="Proteomes" id="UP000696573"/>
    </source>
</evidence>
<evidence type="ECO:0000259" key="8">
    <source>
        <dbReference type="Pfam" id="PF16134"/>
    </source>
</evidence>
<feature type="compositionally biased region" description="Basic and acidic residues" evidence="5">
    <location>
        <begin position="2032"/>
        <end position="2045"/>
    </location>
</feature>
<evidence type="ECO:0000256" key="3">
    <source>
        <dbReference type="ARBA" id="ARBA00019596"/>
    </source>
</evidence>
<feature type="compositionally biased region" description="Polar residues" evidence="5">
    <location>
        <begin position="1559"/>
        <end position="1576"/>
    </location>
</feature>
<feature type="domain" description="THO complex subunit 2 N-terminal" evidence="8">
    <location>
        <begin position="143"/>
        <end position="868"/>
    </location>
</feature>
<comment type="subcellular location">
    <subcellularLocation>
        <location evidence="1">Nucleus</location>
    </subcellularLocation>
</comment>
<feature type="compositionally biased region" description="Basic and acidic residues" evidence="5">
    <location>
        <begin position="2224"/>
        <end position="2235"/>
    </location>
</feature>
<comment type="caution">
    <text evidence="9">The sequence shown here is derived from an EMBL/GenBank/DDBJ whole genome shotgun (WGS) entry which is preliminary data.</text>
</comment>
<name>A0A9N9YGG7_9HYPO</name>
<evidence type="ECO:0000256" key="1">
    <source>
        <dbReference type="ARBA" id="ARBA00004123"/>
    </source>
</evidence>
<feature type="compositionally biased region" description="Pro residues" evidence="5">
    <location>
        <begin position="1679"/>
        <end position="1692"/>
    </location>
</feature>
<feature type="compositionally biased region" description="Basic and acidic residues" evidence="5">
    <location>
        <begin position="2334"/>
        <end position="2344"/>
    </location>
</feature>
<feature type="compositionally biased region" description="Polar residues" evidence="5">
    <location>
        <begin position="1598"/>
        <end position="1611"/>
    </location>
</feature>
<evidence type="ECO:0000256" key="4">
    <source>
        <dbReference type="ARBA" id="ARBA00023242"/>
    </source>
</evidence>
<feature type="compositionally biased region" description="Basic and acidic residues" evidence="5">
    <location>
        <begin position="1139"/>
        <end position="1160"/>
    </location>
</feature>
<feature type="compositionally biased region" description="Basic and acidic residues" evidence="5">
    <location>
        <begin position="583"/>
        <end position="611"/>
    </location>
</feature>
<evidence type="ECO:0000313" key="9">
    <source>
        <dbReference type="EMBL" id="CAH0016641.1"/>
    </source>
</evidence>
<feature type="compositionally biased region" description="Basic and acidic residues" evidence="5">
    <location>
        <begin position="2359"/>
        <end position="2375"/>
    </location>
</feature>
<dbReference type="Pfam" id="PF11732">
    <property type="entry name" value="Thoc2"/>
    <property type="match status" value="1"/>
</dbReference>
<evidence type="ECO:0000256" key="2">
    <source>
        <dbReference type="ARBA" id="ARBA00007857"/>
    </source>
</evidence>
<feature type="domain" description="THO complex subunitTHOC2 N-terminal" evidence="7">
    <location>
        <begin position="870"/>
        <end position="945"/>
    </location>
</feature>
<dbReference type="InterPro" id="IPR032302">
    <property type="entry name" value="THOC2_N"/>
</dbReference>
<dbReference type="InterPro" id="IPR021418">
    <property type="entry name" value="THO_THOC2_C"/>
</dbReference>
<proteinExistence type="inferred from homology"/>
<feature type="compositionally biased region" description="Polar residues" evidence="5">
    <location>
        <begin position="1811"/>
        <end position="1821"/>
    </location>
</feature>
<dbReference type="GO" id="GO:0003729">
    <property type="term" value="F:mRNA binding"/>
    <property type="evidence" value="ECO:0007669"/>
    <property type="project" value="TreeGrafter"/>
</dbReference>
<dbReference type="GO" id="GO:0006397">
    <property type="term" value="P:mRNA processing"/>
    <property type="evidence" value="ECO:0007669"/>
    <property type="project" value="InterPro"/>
</dbReference>
<dbReference type="GO" id="GO:0006406">
    <property type="term" value="P:mRNA export from nucleus"/>
    <property type="evidence" value="ECO:0007669"/>
    <property type="project" value="InterPro"/>
</dbReference>
<dbReference type="PANTHER" id="PTHR21597">
    <property type="entry name" value="THO2 PROTEIN"/>
    <property type="match status" value="1"/>
</dbReference>